<keyword evidence="6" id="KW-0539">Nucleus</keyword>
<gene>
    <name evidence="8" type="ORF">FALBO_12691</name>
</gene>
<dbReference type="Gene3D" id="1.20.5.170">
    <property type="match status" value="1"/>
</dbReference>
<dbReference type="GO" id="GO:0000976">
    <property type="term" value="F:transcription cis-regulatory region binding"/>
    <property type="evidence" value="ECO:0007669"/>
    <property type="project" value="InterPro"/>
</dbReference>
<dbReference type="InterPro" id="IPR050936">
    <property type="entry name" value="AP-1-like"/>
</dbReference>
<dbReference type="PANTHER" id="PTHR40621:SF11">
    <property type="entry name" value="TRANSCRIPTION FACTOR KAPC-RELATED"/>
    <property type="match status" value="1"/>
</dbReference>
<evidence type="ECO:0000256" key="3">
    <source>
        <dbReference type="ARBA" id="ARBA00023015"/>
    </source>
</evidence>
<keyword evidence="5" id="KW-0804">Transcription</keyword>
<dbReference type="Proteomes" id="UP000554235">
    <property type="component" value="Unassembled WGS sequence"/>
</dbReference>
<evidence type="ECO:0000256" key="1">
    <source>
        <dbReference type="ARBA" id="ARBA00004123"/>
    </source>
</evidence>
<keyword evidence="4" id="KW-0238">DNA-binding</keyword>
<evidence type="ECO:0000256" key="7">
    <source>
        <dbReference type="SAM" id="MobiDB-lite"/>
    </source>
</evidence>
<comment type="subcellular location">
    <subcellularLocation>
        <location evidence="1">Nucleus</location>
    </subcellularLocation>
</comment>
<dbReference type="PANTHER" id="PTHR40621">
    <property type="entry name" value="TRANSCRIPTION FACTOR KAPC-RELATED"/>
    <property type="match status" value="1"/>
</dbReference>
<dbReference type="SUPFAM" id="SSF57959">
    <property type="entry name" value="Leucine zipper domain"/>
    <property type="match status" value="1"/>
</dbReference>
<dbReference type="GO" id="GO:0090575">
    <property type="term" value="C:RNA polymerase II transcription regulator complex"/>
    <property type="evidence" value="ECO:0007669"/>
    <property type="project" value="TreeGrafter"/>
</dbReference>
<comment type="caution">
    <text evidence="8">The sequence shown here is derived from an EMBL/GenBank/DDBJ whole genome shotgun (WGS) entry which is preliminary data.</text>
</comment>
<feature type="region of interest" description="Disordered" evidence="7">
    <location>
        <begin position="1"/>
        <end position="73"/>
    </location>
</feature>
<keyword evidence="9" id="KW-1185">Reference proteome</keyword>
<comment type="similarity">
    <text evidence="2">Belongs to the bZIP family.</text>
</comment>
<feature type="region of interest" description="Disordered" evidence="7">
    <location>
        <begin position="206"/>
        <end position="232"/>
    </location>
</feature>
<sequence>MATPSSSDKRPSFSTFLKKVKQKGKKSDESECSTPQRRGKANRVEVASSESPDNDSGTSPQKSRKSLSASEKAKLRRAQVRRAQIQHRQRKAEYQKQLELEVTHYRELISLTEFETNELKKDNDAIRSLLTTKGITIPNCGSQCLIRPSLTKVQLEGSDAWIDEALGMAPQPQDQQTFQGEEEMFADVNVDDIIVTLKKDDQMDTPVFSIRSSSSSSNTSSPPAPEEDLNLSPEEEQMAVNFILSLEHICWDHFWLGDYPSHAHLTNDEAKGHTLMASSLCMAHAPEEVFSGRKLISSASSCHNRRKLGLDPYVPPVFYEWSSPRITLSSLHGLARSLNPGDKEITPVQAWFELARKYDKSILFDPGKLDLLAKELNGVVKCLEFGAVMEREAFESVVGRVFGESLEDTMAGVVLDQPEEQQAQDPNNPFGLVGYAWA</sequence>
<feature type="compositionally biased region" description="Low complexity" evidence="7">
    <location>
        <begin position="209"/>
        <end position="221"/>
    </location>
</feature>
<keyword evidence="3" id="KW-0805">Transcription regulation</keyword>
<evidence type="ECO:0000256" key="2">
    <source>
        <dbReference type="ARBA" id="ARBA00007163"/>
    </source>
</evidence>
<name>A0A8H4L2J1_9HYPO</name>
<dbReference type="CDD" id="cd14688">
    <property type="entry name" value="bZIP_YAP"/>
    <property type="match status" value="1"/>
</dbReference>
<evidence type="ECO:0000256" key="5">
    <source>
        <dbReference type="ARBA" id="ARBA00023163"/>
    </source>
</evidence>
<dbReference type="GO" id="GO:0001228">
    <property type="term" value="F:DNA-binding transcription activator activity, RNA polymerase II-specific"/>
    <property type="evidence" value="ECO:0007669"/>
    <property type="project" value="TreeGrafter"/>
</dbReference>
<evidence type="ECO:0000313" key="8">
    <source>
        <dbReference type="EMBL" id="KAF4460520.1"/>
    </source>
</evidence>
<reference evidence="8 9" key="1">
    <citation type="submission" date="2020-01" db="EMBL/GenBank/DDBJ databases">
        <title>Identification and distribution of gene clusters putatively required for synthesis of sphingolipid metabolism inhibitors in phylogenetically diverse species of the filamentous fungus Fusarium.</title>
        <authorList>
            <person name="Kim H.-S."/>
            <person name="Busman M."/>
            <person name="Brown D.W."/>
            <person name="Divon H."/>
            <person name="Uhlig S."/>
            <person name="Proctor R.H."/>
        </authorList>
    </citation>
    <scope>NUCLEOTIDE SEQUENCE [LARGE SCALE GENOMIC DNA]</scope>
    <source>
        <strain evidence="8 9">NRRL 20459</strain>
    </source>
</reference>
<protein>
    <submittedName>
        <fullName evidence="8">Alanine racemase</fullName>
    </submittedName>
</protein>
<dbReference type="OrthoDB" id="5218140at2759"/>
<evidence type="ECO:0000256" key="4">
    <source>
        <dbReference type="ARBA" id="ARBA00023125"/>
    </source>
</evidence>
<feature type="compositionally biased region" description="Polar residues" evidence="7">
    <location>
        <begin position="48"/>
        <end position="69"/>
    </location>
</feature>
<dbReference type="AlphaFoldDB" id="A0A8H4L2J1"/>
<evidence type="ECO:0000313" key="9">
    <source>
        <dbReference type="Proteomes" id="UP000554235"/>
    </source>
</evidence>
<accession>A0A8H4L2J1</accession>
<organism evidence="8 9">
    <name type="scientific">Fusarium albosuccineum</name>
    <dbReference type="NCBI Taxonomy" id="1237068"/>
    <lineage>
        <taxon>Eukaryota</taxon>
        <taxon>Fungi</taxon>
        <taxon>Dikarya</taxon>
        <taxon>Ascomycota</taxon>
        <taxon>Pezizomycotina</taxon>
        <taxon>Sordariomycetes</taxon>
        <taxon>Hypocreomycetidae</taxon>
        <taxon>Hypocreales</taxon>
        <taxon>Nectriaceae</taxon>
        <taxon>Fusarium</taxon>
        <taxon>Fusarium decemcellulare species complex</taxon>
    </lineage>
</organism>
<proteinExistence type="inferred from homology"/>
<evidence type="ECO:0000256" key="6">
    <source>
        <dbReference type="ARBA" id="ARBA00023242"/>
    </source>
</evidence>
<dbReference type="InterPro" id="IPR046347">
    <property type="entry name" value="bZIP_sf"/>
</dbReference>
<dbReference type="EMBL" id="JAADYS010001923">
    <property type="protein sequence ID" value="KAF4460520.1"/>
    <property type="molecule type" value="Genomic_DNA"/>
</dbReference>